<dbReference type="PANTHER" id="PTHR33164">
    <property type="entry name" value="TRANSCRIPTIONAL REGULATOR, MARR FAMILY"/>
    <property type="match status" value="1"/>
</dbReference>
<dbReference type="AlphaFoldDB" id="A0A0R1HT20"/>
<feature type="domain" description="HTH marR-type" evidence="1">
    <location>
        <begin position="1"/>
        <end position="139"/>
    </location>
</feature>
<dbReference type="InterPro" id="IPR036388">
    <property type="entry name" value="WH-like_DNA-bd_sf"/>
</dbReference>
<comment type="caution">
    <text evidence="2">The sequence shown here is derived from an EMBL/GenBank/DDBJ whole genome shotgun (WGS) entry which is preliminary data.</text>
</comment>
<dbReference type="Proteomes" id="UP000051450">
    <property type="component" value="Unassembled WGS sequence"/>
</dbReference>
<gene>
    <name evidence="2" type="ORF">FC66_GL000016</name>
</gene>
<dbReference type="STRING" id="1423719.FC66_GL000016"/>
<dbReference type="GeneID" id="83548671"/>
<dbReference type="Pfam" id="PF01047">
    <property type="entry name" value="MarR"/>
    <property type="match status" value="1"/>
</dbReference>
<organism evidence="2 3">
    <name type="scientific">Dellaglioa algida DSM 15638</name>
    <dbReference type="NCBI Taxonomy" id="1423719"/>
    <lineage>
        <taxon>Bacteria</taxon>
        <taxon>Bacillati</taxon>
        <taxon>Bacillota</taxon>
        <taxon>Bacilli</taxon>
        <taxon>Lactobacillales</taxon>
        <taxon>Lactobacillaceae</taxon>
        <taxon>Dellaglioa</taxon>
    </lineage>
</organism>
<evidence type="ECO:0000259" key="1">
    <source>
        <dbReference type="PROSITE" id="PS50995"/>
    </source>
</evidence>
<dbReference type="EMBL" id="AZDI01000001">
    <property type="protein sequence ID" value="KRK46394.1"/>
    <property type="molecule type" value="Genomic_DNA"/>
</dbReference>
<dbReference type="Gene3D" id="1.10.10.10">
    <property type="entry name" value="Winged helix-like DNA-binding domain superfamily/Winged helix DNA-binding domain"/>
    <property type="match status" value="1"/>
</dbReference>
<dbReference type="SMART" id="SM00347">
    <property type="entry name" value="HTH_MARR"/>
    <property type="match status" value="1"/>
</dbReference>
<dbReference type="OrthoDB" id="1903871at2"/>
<evidence type="ECO:0000313" key="3">
    <source>
        <dbReference type="Proteomes" id="UP000051450"/>
    </source>
</evidence>
<name>A0A0R1HT20_9LACO</name>
<dbReference type="InterPro" id="IPR036390">
    <property type="entry name" value="WH_DNA-bd_sf"/>
</dbReference>
<proteinExistence type="predicted"/>
<keyword evidence="3" id="KW-1185">Reference proteome</keyword>
<protein>
    <recommendedName>
        <fullName evidence="1">HTH marR-type domain-containing protein</fullName>
    </recommendedName>
</protein>
<accession>A0A0R1HT20</accession>
<dbReference type="GO" id="GO:0003700">
    <property type="term" value="F:DNA-binding transcription factor activity"/>
    <property type="evidence" value="ECO:0007669"/>
    <property type="project" value="InterPro"/>
</dbReference>
<dbReference type="GO" id="GO:0006950">
    <property type="term" value="P:response to stress"/>
    <property type="evidence" value="ECO:0007669"/>
    <property type="project" value="TreeGrafter"/>
</dbReference>
<dbReference type="InterPro" id="IPR000835">
    <property type="entry name" value="HTH_MarR-typ"/>
</dbReference>
<dbReference type="PROSITE" id="PS50995">
    <property type="entry name" value="HTH_MARR_2"/>
    <property type="match status" value="1"/>
</dbReference>
<dbReference type="InterPro" id="IPR039422">
    <property type="entry name" value="MarR/SlyA-like"/>
</dbReference>
<evidence type="ECO:0000313" key="2">
    <source>
        <dbReference type="EMBL" id="KRK46394.1"/>
    </source>
</evidence>
<dbReference type="RefSeq" id="WP_057973341.1">
    <property type="nucleotide sequence ID" value="NZ_AZDI01000001.1"/>
</dbReference>
<dbReference type="PATRIC" id="fig|1423719.4.peg.15"/>
<sequence>MTTTKLMEDYIDMYLGTFKYVEGFISQPTSEYNLSFEQFLILKDIQNTENISMVDIAKKRNVSRSAIARQLNVLKQLQYIYQEQDTIDRRRINLRLSDQGAKVERVVTESIKKRFDTWVDVLGEGKVVDLLGLMREFGQKIMVDGR</sequence>
<dbReference type="PANTHER" id="PTHR33164:SF43">
    <property type="entry name" value="HTH-TYPE TRANSCRIPTIONAL REPRESSOR YETL"/>
    <property type="match status" value="1"/>
</dbReference>
<dbReference type="SUPFAM" id="SSF46785">
    <property type="entry name" value="Winged helix' DNA-binding domain"/>
    <property type="match status" value="1"/>
</dbReference>
<reference evidence="2 3" key="1">
    <citation type="journal article" date="2015" name="Genome Announc.">
        <title>Expanding the biotechnology potential of lactobacilli through comparative genomics of 213 strains and associated genera.</title>
        <authorList>
            <person name="Sun Z."/>
            <person name="Harris H.M."/>
            <person name="McCann A."/>
            <person name="Guo C."/>
            <person name="Argimon S."/>
            <person name="Zhang W."/>
            <person name="Yang X."/>
            <person name="Jeffery I.B."/>
            <person name="Cooney J.C."/>
            <person name="Kagawa T.F."/>
            <person name="Liu W."/>
            <person name="Song Y."/>
            <person name="Salvetti E."/>
            <person name="Wrobel A."/>
            <person name="Rasinkangas P."/>
            <person name="Parkhill J."/>
            <person name="Rea M.C."/>
            <person name="O'Sullivan O."/>
            <person name="Ritari J."/>
            <person name="Douillard F.P."/>
            <person name="Paul Ross R."/>
            <person name="Yang R."/>
            <person name="Briner A.E."/>
            <person name="Felis G.E."/>
            <person name="de Vos W.M."/>
            <person name="Barrangou R."/>
            <person name="Klaenhammer T.R."/>
            <person name="Caufield P.W."/>
            <person name="Cui Y."/>
            <person name="Zhang H."/>
            <person name="O'Toole P.W."/>
        </authorList>
    </citation>
    <scope>NUCLEOTIDE SEQUENCE [LARGE SCALE GENOMIC DNA]</scope>
    <source>
        <strain evidence="2 3">DSM 15638</strain>
    </source>
</reference>